<reference evidence="3" key="1">
    <citation type="submission" date="2016-02" db="EMBL/GenBank/DDBJ databases">
        <title>Halorhodospira halochloris DSM-1059 complete genome, version 2.</title>
        <authorList>
            <person name="Tsukatani Y."/>
        </authorList>
    </citation>
    <scope>NUCLEOTIDE SEQUENCE</scope>
    <source>
        <strain evidence="3">DSM 1059</strain>
    </source>
</reference>
<dbReference type="Proteomes" id="UP000218890">
    <property type="component" value="Chromosome"/>
</dbReference>
<organism evidence="3 4">
    <name type="scientific">Halorhodospira halochloris</name>
    <name type="common">Ectothiorhodospira halochloris</name>
    <dbReference type="NCBI Taxonomy" id="1052"/>
    <lineage>
        <taxon>Bacteria</taxon>
        <taxon>Pseudomonadati</taxon>
        <taxon>Pseudomonadota</taxon>
        <taxon>Gammaproteobacteria</taxon>
        <taxon>Chromatiales</taxon>
        <taxon>Ectothiorhodospiraceae</taxon>
        <taxon>Halorhodospira</taxon>
    </lineage>
</organism>
<evidence type="ECO:0000313" key="3">
    <source>
        <dbReference type="EMBL" id="BAU56721.1"/>
    </source>
</evidence>
<evidence type="ECO:0000313" key="4">
    <source>
        <dbReference type="Proteomes" id="UP000218890"/>
    </source>
</evidence>
<accession>A0A0X8X6Y9</accession>
<feature type="signal peptide" evidence="2">
    <location>
        <begin position="1"/>
        <end position="26"/>
    </location>
</feature>
<feature type="region of interest" description="Disordered" evidence="1">
    <location>
        <begin position="30"/>
        <end position="50"/>
    </location>
</feature>
<proteinExistence type="predicted"/>
<evidence type="ECO:0000256" key="2">
    <source>
        <dbReference type="SAM" id="SignalP"/>
    </source>
</evidence>
<dbReference type="KEGG" id="hhk:HH1059_00520"/>
<dbReference type="EMBL" id="AP017372">
    <property type="protein sequence ID" value="BAU56721.1"/>
    <property type="molecule type" value="Genomic_DNA"/>
</dbReference>
<gene>
    <name evidence="3" type="ORF">HH1059_00520</name>
</gene>
<dbReference type="AlphaFoldDB" id="A0A0X8X6Y9"/>
<keyword evidence="4" id="KW-1185">Reference proteome</keyword>
<sequence length="355" mass="38671">MRRFYKKRAVMATSLSALLISTPVIAQTETAAAPPQTTEPPPSQEAAGGLQQRTILTPRGSLIVDPSISYTQSSTRHVSIDGFTILPAVAVGVISVRESQRETITAATAVRYGLTDRLEVEARIPYVYREEQIRERELLKGTDHSGTVSSSGSGLGDIEASLRYQINTSASSSTIFTGGLRIKSRTGTDPFDVKTERRKIGEDEGDDITIFTEQPTGSGFWSVQPTLNWVHPSEPAVLYGSFSYLHNIEREVKTHNGESLKINPGDSLSLSFGVGIALNDRTSLSLGYDHSMVMRTKTRGRDRDQAEFDRFQVGSLMIGTSHRIGPRTNLGLSVGVGVTEDAPDARVSLRLPISF</sequence>
<protein>
    <recommendedName>
        <fullName evidence="5">Transporter</fullName>
    </recommendedName>
</protein>
<feature type="chain" id="PRO_5007071573" description="Transporter" evidence="2">
    <location>
        <begin position="27"/>
        <end position="355"/>
    </location>
</feature>
<name>A0A0X8X6Y9_HALHR</name>
<evidence type="ECO:0000256" key="1">
    <source>
        <dbReference type="SAM" id="MobiDB-lite"/>
    </source>
</evidence>
<evidence type="ECO:0008006" key="5">
    <source>
        <dbReference type="Google" id="ProtNLM"/>
    </source>
</evidence>
<keyword evidence="2" id="KW-0732">Signal</keyword>
<dbReference type="RefSeq" id="WP_096406945.1">
    <property type="nucleotide sequence ID" value="NZ_AP017372.2"/>
</dbReference>